<dbReference type="InterPro" id="IPR000644">
    <property type="entry name" value="CBS_dom"/>
</dbReference>
<dbReference type="Pfam" id="PF00571">
    <property type="entry name" value="CBS"/>
    <property type="match status" value="2"/>
</dbReference>
<keyword evidence="1 2" id="KW-0129">CBS domain</keyword>
<dbReference type="PROSITE" id="PS51371">
    <property type="entry name" value="CBS"/>
    <property type="match status" value="2"/>
</dbReference>
<comment type="caution">
    <text evidence="4">The sequence shown here is derived from an EMBL/GenBank/DDBJ whole genome shotgun (WGS) entry which is preliminary data.</text>
</comment>
<dbReference type="PANTHER" id="PTHR43080">
    <property type="entry name" value="CBS DOMAIN-CONTAINING PROTEIN CBSX3, MITOCHONDRIAL"/>
    <property type="match status" value="1"/>
</dbReference>
<dbReference type="STRING" id="1844.UG56_006290"/>
<organism evidence="4 5">
    <name type="scientific">Nocardioides luteus</name>
    <dbReference type="NCBI Taxonomy" id="1844"/>
    <lineage>
        <taxon>Bacteria</taxon>
        <taxon>Bacillati</taxon>
        <taxon>Actinomycetota</taxon>
        <taxon>Actinomycetes</taxon>
        <taxon>Propionibacteriales</taxon>
        <taxon>Nocardioidaceae</taxon>
        <taxon>Nocardioides</taxon>
    </lineage>
</organism>
<dbReference type="RefSeq" id="WP_045551783.1">
    <property type="nucleotide sequence ID" value="NZ_JZDQ02000007.1"/>
</dbReference>
<dbReference type="AlphaFoldDB" id="A0A1J4N885"/>
<accession>A0A1J4N885</accession>
<dbReference type="InterPro" id="IPR046342">
    <property type="entry name" value="CBS_dom_sf"/>
</dbReference>
<dbReference type="PANTHER" id="PTHR43080:SF2">
    <property type="entry name" value="CBS DOMAIN-CONTAINING PROTEIN"/>
    <property type="match status" value="1"/>
</dbReference>
<dbReference type="SUPFAM" id="SSF54631">
    <property type="entry name" value="CBS-domain pair"/>
    <property type="match status" value="1"/>
</dbReference>
<dbReference type="Gene3D" id="3.10.580.10">
    <property type="entry name" value="CBS-domain"/>
    <property type="match status" value="1"/>
</dbReference>
<dbReference type="SMART" id="SM00116">
    <property type="entry name" value="CBS"/>
    <property type="match status" value="2"/>
</dbReference>
<evidence type="ECO:0000256" key="1">
    <source>
        <dbReference type="ARBA" id="ARBA00023122"/>
    </source>
</evidence>
<gene>
    <name evidence="4" type="ORF">UG56_006290</name>
</gene>
<sequence>MLVREIMTTSPVTARRHTPVREALALLRDHHITAMPVVTSADRLCGVVAEIDLIRDRVLPDPRAHVLPPEPVTDRPPAYVEDVMTPVTVAVRANAEVSVAVDIMAQRGLKSLPVLDDDEALVGVVSRSDVTAALARDDDTLDRELTALVSKLGHPDWLVAVADGSVVITGPETPKDRALAESAAATVAGVTRVRIDQSETPTSEE</sequence>
<dbReference type="EMBL" id="JZDQ02000007">
    <property type="protein sequence ID" value="OIJ27717.1"/>
    <property type="molecule type" value="Genomic_DNA"/>
</dbReference>
<dbReference type="Proteomes" id="UP000033772">
    <property type="component" value="Unassembled WGS sequence"/>
</dbReference>
<keyword evidence="5" id="KW-1185">Reference proteome</keyword>
<protein>
    <recommendedName>
        <fullName evidence="3">CBS domain-containing protein</fullName>
    </recommendedName>
</protein>
<reference evidence="4" key="1">
    <citation type="submission" date="2016-10" db="EMBL/GenBank/DDBJ databases">
        <title>Draft Genome Sequence of Nocardioides luteus Strain BAFB, an Alkane-Degrading Bacterium Isolated from JP-7 Polluted Soil.</title>
        <authorList>
            <person name="Brown L."/>
            <person name="Ruiz O.N."/>
            <person name="Gunasekera T."/>
        </authorList>
    </citation>
    <scope>NUCLEOTIDE SEQUENCE [LARGE SCALE GENOMIC DNA]</scope>
    <source>
        <strain evidence="4">BAFB</strain>
    </source>
</reference>
<evidence type="ECO:0000256" key="2">
    <source>
        <dbReference type="PROSITE-ProRule" id="PRU00703"/>
    </source>
</evidence>
<proteinExistence type="predicted"/>
<evidence type="ECO:0000313" key="4">
    <source>
        <dbReference type="EMBL" id="OIJ27717.1"/>
    </source>
</evidence>
<name>A0A1J4N885_9ACTN</name>
<evidence type="ECO:0000259" key="3">
    <source>
        <dbReference type="PROSITE" id="PS51371"/>
    </source>
</evidence>
<feature type="domain" description="CBS" evidence="3">
    <location>
        <begin position="7"/>
        <end position="63"/>
    </location>
</feature>
<feature type="domain" description="CBS" evidence="3">
    <location>
        <begin position="84"/>
        <end position="140"/>
    </location>
</feature>
<dbReference type="InterPro" id="IPR051257">
    <property type="entry name" value="Diverse_CBS-Domain"/>
</dbReference>
<evidence type="ECO:0000313" key="5">
    <source>
        <dbReference type="Proteomes" id="UP000033772"/>
    </source>
</evidence>